<evidence type="ECO:0000256" key="1">
    <source>
        <dbReference type="ARBA" id="ARBA00022692"/>
    </source>
</evidence>
<feature type="transmembrane region" description="Helical" evidence="3">
    <location>
        <begin position="108"/>
        <end position="130"/>
    </location>
</feature>
<keyword evidence="2 3" id="KW-1133">Transmembrane helix</keyword>
<dbReference type="Proteomes" id="UP000031866">
    <property type="component" value="Chromosome"/>
</dbReference>
<proteinExistence type="predicted"/>
<dbReference type="Pfam" id="PF07155">
    <property type="entry name" value="ECF-ribofla_trS"/>
    <property type="match status" value="1"/>
</dbReference>
<evidence type="ECO:0000256" key="2">
    <source>
        <dbReference type="ARBA" id="ARBA00022989"/>
    </source>
</evidence>
<dbReference type="PANTHER" id="PTHR37815:SF3">
    <property type="entry name" value="UPF0397 PROTEIN SPR0429"/>
    <property type="match status" value="1"/>
</dbReference>
<keyword evidence="1 3" id="KW-0812">Transmembrane</keyword>
<feature type="transmembrane region" description="Helical" evidence="3">
    <location>
        <begin position="151"/>
        <end position="172"/>
    </location>
</feature>
<dbReference type="Gene3D" id="1.10.1760.20">
    <property type="match status" value="1"/>
</dbReference>
<evidence type="ECO:0000313" key="5">
    <source>
        <dbReference type="Proteomes" id="UP000031866"/>
    </source>
</evidence>
<feature type="transmembrane region" description="Helical" evidence="3">
    <location>
        <begin position="12"/>
        <end position="29"/>
    </location>
</feature>
<evidence type="ECO:0000313" key="4">
    <source>
        <dbReference type="EMBL" id="AJG97650.1"/>
    </source>
</evidence>
<name>A0A0B5Q9R7_CLOBE</name>
<dbReference type="PANTHER" id="PTHR37815">
    <property type="entry name" value="UPF0397 PROTEIN BC_2624-RELATED"/>
    <property type="match status" value="1"/>
</dbReference>
<keyword evidence="3" id="KW-0472">Membrane</keyword>
<protein>
    <submittedName>
        <fullName evidence="4">BioY family transporter</fullName>
    </submittedName>
</protein>
<reference evidence="5" key="1">
    <citation type="submission" date="2014-12" db="EMBL/GenBank/DDBJ databases">
        <title>Genome sequence of Clostridium beijerinckii strain 59B.</title>
        <authorList>
            <person name="Little G.T."/>
            <person name="Minton N.P."/>
        </authorList>
    </citation>
    <scope>NUCLEOTIDE SEQUENCE [LARGE SCALE GENOMIC DNA]</scope>
    <source>
        <strain evidence="5">59B</strain>
    </source>
</reference>
<feature type="transmembrane region" description="Helical" evidence="3">
    <location>
        <begin position="74"/>
        <end position="96"/>
    </location>
</feature>
<dbReference type="InterPro" id="IPR009825">
    <property type="entry name" value="ECF_substrate-spec-like"/>
</dbReference>
<accession>A0A0B5Q9R7</accession>
<dbReference type="KEGG" id="cbei:LF65_01031"/>
<dbReference type="GO" id="GO:0016020">
    <property type="term" value="C:membrane"/>
    <property type="evidence" value="ECO:0007669"/>
    <property type="project" value="InterPro"/>
</dbReference>
<gene>
    <name evidence="4" type="ORF">LF65_01031</name>
</gene>
<organism evidence="4 5">
    <name type="scientific">Clostridium beijerinckii</name>
    <name type="common">Clostridium MP</name>
    <dbReference type="NCBI Taxonomy" id="1520"/>
    <lineage>
        <taxon>Bacteria</taxon>
        <taxon>Bacillati</taxon>
        <taxon>Bacillota</taxon>
        <taxon>Clostridia</taxon>
        <taxon>Eubacteriales</taxon>
        <taxon>Clostridiaceae</taxon>
        <taxon>Clostridium</taxon>
    </lineage>
</organism>
<dbReference type="OrthoDB" id="411368at2"/>
<sequence length="182" mass="19494">MERSKSLNTSELVLMGLMIALTYIAGSIIKIPSVGGFVQIGDCMVFLSVIVLGKKKGAISSALGMFLVDALGGYYFWAPFTLVIKWGMAYIAGFILEKMSENKVTVRYTIAFVSSGIFMVIAYFFAGIIISGFLTEKIGVIQGIAYSAKDIVGNIIQVSTGIIIALPLSAVVSKAKQTVFAH</sequence>
<evidence type="ECO:0000256" key="3">
    <source>
        <dbReference type="SAM" id="Phobius"/>
    </source>
</evidence>
<dbReference type="EMBL" id="CP010086">
    <property type="protein sequence ID" value="AJG97650.1"/>
    <property type="molecule type" value="Genomic_DNA"/>
</dbReference>
<dbReference type="RefSeq" id="WP_041894587.1">
    <property type="nucleotide sequence ID" value="NZ_CP010086.2"/>
</dbReference>
<dbReference type="STRING" id="1520.LF65_01031"/>
<dbReference type="AlphaFoldDB" id="A0A0B5Q9R7"/>